<evidence type="ECO:0000313" key="10">
    <source>
        <dbReference type="Proteomes" id="UP001372338"/>
    </source>
</evidence>
<evidence type="ECO:0000256" key="8">
    <source>
        <dbReference type="SAM" id="SignalP"/>
    </source>
</evidence>
<dbReference type="AlphaFoldDB" id="A0AAN9F904"/>
<dbReference type="EMBL" id="JAYWIO010000004">
    <property type="protein sequence ID" value="KAK7269550.1"/>
    <property type="molecule type" value="Genomic_DNA"/>
</dbReference>
<keyword evidence="6" id="KW-0442">Lipid degradation</keyword>
<gene>
    <name evidence="9" type="ORF">RIF29_22281</name>
</gene>
<dbReference type="GO" id="GO:0005576">
    <property type="term" value="C:extracellular region"/>
    <property type="evidence" value="ECO:0007669"/>
    <property type="project" value="UniProtKB-SubCell"/>
</dbReference>
<comment type="similarity">
    <text evidence="2">Belongs to the 'GDSL' lipolytic enzyme family.</text>
</comment>
<reference evidence="9 10" key="1">
    <citation type="submission" date="2024-01" db="EMBL/GenBank/DDBJ databases">
        <title>The genomes of 5 underutilized Papilionoideae crops provide insights into root nodulation and disease resistanc.</title>
        <authorList>
            <person name="Yuan L."/>
        </authorList>
    </citation>
    <scope>NUCLEOTIDE SEQUENCE [LARGE SCALE GENOMIC DNA]</scope>
    <source>
        <strain evidence="9">ZHUSHIDOU_FW_LH</strain>
        <tissue evidence="9">Leaf</tissue>
    </source>
</reference>
<evidence type="ECO:0000256" key="4">
    <source>
        <dbReference type="ARBA" id="ARBA00022729"/>
    </source>
</evidence>
<keyword evidence="3" id="KW-0964">Secreted</keyword>
<evidence type="ECO:0000256" key="7">
    <source>
        <dbReference type="ARBA" id="ARBA00023098"/>
    </source>
</evidence>
<evidence type="ECO:0000256" key="2">
    <source>
        <dbReference type="ARBA" id="ARBA00008668"/>
    </source>
</evidence>
<dbReference type="PANTHER" id="PTHR45650:SF14">
    <property type="entry name" value="GDSL ESTERASE_LIPASE 7-LIKE"/>
    <property type="match status" value="1"/>
</dbReference>
<comment type="caution">
    <text evidence="9">The sequence shown here is derived from an EMBL/GenBank/DDBJ whole genome shotgun (WGS) entry which is preliminary data.</text>
</comment>
<name>A0AAN9F904_CROPI</name>
<dbReference type="GO" id="GO:0016788">
    <property type="term" value="F:hydrolase activity, acting on ester bonds"/>
    <property type="evidence" value="ECO:0007669"/>
    <property type="project" value="InterPro"/>
</dbReference>
<dbReference type="InterPro" id="IPR051238">
    <property type="entry name" value="GDSL_esterase/lipase"/>
</dbReference>
<dbReference type="GO" id="GO:0016042">
    <property type="term" value="P:lipid catabolic process"/>
    <property type="evidence" value="ECO:0007669"/>
    <property type="project" value="UniProtKB-KW"/>
</dbReference>
<keyword evidence="7" id="KW-0443">Lipid metabolism</keyword>
<evidence type="ECO:0000256" key="5">
    <source>
        <dbReference type="ARBA" id="ARBA00022801"/>
    </source>
</evidence>
<feature type="signal peptide" evidence="8">
    <location>
        <begin position="1"/>
        <end position="22"/>
    </location>
</feature>
<keyword evidence="10" id="KW-1185">Reference proteome</keyword>
<keyword evidence="4 8" id="KW-0732">Signal</keyword>
<dbReference type="Gene3D" id="3.40.50.1110">
    <property type="entry name" value="SGNH hydrolase"/>
    <property type="match status" value="1"/>
</dbReference>
<dbReference type="Proteomes" id="UP001372338">
    <property type="component" value="Unassembled WGS sequence"/>
</dbReference>
<evidence type="ECO:0000256" key="3">
    <source>
        <dbReference type="ARBA" id="ARBA00022525"/>
    </source>
</evidence>
<protein>
    <submittedName>
        <fullName evidence="9">Uncharacterized protein</fullName>
    </submittedName>
</protein>
<evidence type="ECO:0000256" key="6">
    <source>
        <dbReference type="ARBA" id="ARBA00022963"/>
    </source>
</evidence>
<dbReference type="InterPro" id="IPR035669">
    <property type="entry name" value="SGNH_plant_lipase-like"/>
</dbReference>
<comment type="subcellular location">
    <subcellularLocation>
        <location evidence="1">Secreted</location>
    </subcellularLocation>
</comment>
<evidence type="ECO:0000256" key="1">
    <source>
        <dbReference type="ARBA" id="ARBA00004613"/>
    </source>
</evidence>
<keyword evidence="5" id="KW-0378">Hydrolase</keyword>
<organism evidence="9 10">
    <name type="scientific">Crotalaria pallida</name>
    <name type="common">Smooth rattlebox</name>
    <name type="synonym">Crotalaria striata</name>
    <dbReference type="NCBI Taxonomy" id="3830"/>
    <lineage>
        <taxon>Eukaryota</taxon>
        <taxon>Viridiplantae</taxon>
        <taxon>Streptophyta</taxon>
        <taxon>Embryophyta</taxon>
        <taxon>Tracheophyta</taxon>
        <taxon>Spermatophyta</taxon>
        <taxon>Magnoliopsida</taxon>
        <taxon>eudicotyledons</taxon>
        <taxon>Gunneridae</taxon>
        <taxon>Pentapetalae</taxon>
        <taxon>rosids</taxon>
        <taxon>fabids</taxon>
        <taxon>Fabales</taxon>
        <taxon>Fabaceae</taxon>
        <taxon>Papilionoideae</taxon>
        <taxon>50 kb inversion clade</taxon>
        <taxon>genistoids sensu lato</taxon>
        <taxon>core genistoids</taxon>
        <taxon>Crotalarieae</taxon>
        <taxon>Crotalaria</taxon>
    </lineage>
</organism>
<dbReference type="Pfam" id="PF00657">
    <property type="entry name" value="Lipase_GDSL"/>
    <property type="match status" value="1"/>
</dbReference>
<accession>A0AAN9F904</accession>
<dbReference type="InterPro" id="IPR001087">
    <property type="entry name" value="GDSL"/>
</dbReference>
<proteinExistence type="inferred from homology"/>
<evidence type="ECO:0000313" key="9">
    <source>
        <dbReference type="EMBL" id="KAK7269550.1"/>
    </source>
</evidence>
<dbReference type="CDD" id="cd01837">
    <property type="entry name" value="SGNH_plant_lipase_like"/>
    <property type="match status" value="1"/>
</dbReference>
<dbReference type="InterPro" id="IPR036514">
    <property type="entry name" value="SGNH_hydro_sf"/>
</dbReference>
<sequence>MASFKIFWVISFVAHQAFLAEAHHAKRLVPALYVFGDSSVDAGNNNHLKTNAKVNKFPYVIDFKGGATGRFCNGKTFADFIAIKLGLPLPPPYLGVHEAKRYQITTGINYGSGSCGILNDTRDGECLSLDKQIEYFTSTVTKDLPKKIQSEDETKHHLSESMYIISIGSNDYILNYLANKTCQNKNPKEFADYLLHKLASDITRLYDLGARKFLIVGVGQIGCAPFNYNRTLTPNPQDCNEETNQKAKPFSDKLPKKVQKLQTQLPGSVFSILDGVNFFTKIKNNPEKFGFTTFFKPCFIENVPLCENRKQHVYWDFGHLSEATNKIYADKCFDGSKLCSPVNVKELALEQ</sequence>
<feature type="chain" id="PRO_5042975603" evidence="8">
    <location>
        <begin position="23"/>
        <end position="351"/>
    </location>
</feature>
<dbReference type="PANTHER" id="PTHR45650">
    <property type="entry name" value="GDSL-LIKE LIPASE/ACYLHYDROLASE-RELATED"/>
    <property type="match status" value="1"/>
</dbReference>